<keyword evidence="1" id="KW-0732">Signal</keyword>
<gene>
    <name evidence="2" type="ORF">FG87_01640</name>
</gene>
<sequence>MKSRKKYSLARVALCLPFAAALLLSMSAPAGALRGTTPPTPLRIATPADMIDTWYPMSYNWLAVQNPAGKEKLLITFALHNFPAPQLISIITAPDGSYYNALDYALDPYVITADPITVRNSRFSWSFAPEREAWHLVLNDPMTQIGVPGAVADLWFYDTKPGAAMTDVDWDGQKVFWASTLGAAKVDGWIRFPGQAEPTVVQEWAGEQERMAGYFDLVAGHKGYEYAQASNPDGSADQLFAFPQKNGDVRGVLAHTGVDGSVTMCEPDHVELADWTTEFGMDRGAPVAPLDYPRTIRSSCTSGDVHLARTFTVTEQHVHPLRFGPTDFTMALTTMADGHSDVPGSVATIQHLRNLGWERQRN</sequence>
<feature type="chain" id="PRO_5046421663" description="AttH domain-containing protein" evidence="1">
    <location>
        <begin position="33"/>
        <end position="362"/>
    </location>
</feature>
<reference evidence="2 3" key="1">
    <citation type="journal article" date="2014" name="Int. J. Syst. Evol. Microbiol.">
        <title>Nocardia vulneris sp. nov., isolated from wounds of human patients in North America.</title>
        <authorList>
            <person name="Lasker B.A."/>
            <person name="Bell M."/>
            <person name="Klenk H.P."/>
            <person name="Sproer C."/>
            <person name="Schumann C."/>
            <person name="Schumann P."/>
            <person name="Brown J.M."/>
        </authorList>
    </citation>
    <scope>NUCLEOTIDE SEQUENCE [LARGE SCALE GENOMIC DNA]</scope>
    <source>
        <strain evidence="2 3">W9851</strain>
    </source>
</reference>
<evidence type="ECO:0000256" key="1">
    <source>
        <dbReference type="SAM" id="SignalP"/>
    </source>
</evidence>
<accession>A0ABR4ZN45</accession>
<comment type="caution">
    <text evidence="2">The sequence shown here is derived from an EMBL/GenBank/DDBJ whole genome shotgun (WGS) entry which is preliminary data.</text>
</comment>
<evidence type="ECO:0000313" key="3">
    <source>
        <dbReference type="Proteomes" id="UP000031364"/>
    </source>
</evidence>
<dbReference type="EMBL" id="JNFP01000001">
    <property type="protein sequence ID" value="KIA66831.1"/>
    <property type="molecule type" value="Genomic_DNA"/>
</dbReference>
<organism evidence="2 3">
    <name type="scientific">Nocardia vulneris</name>
    <dbReference type="NCBI Taxonomy" id="1141657"/>
    <lineage>
        <taxon>Bacteria</taxon>
        <taxon>Bacillati</taxon>
        <taxon>Actinomycetota</taxon>
        <taxon>Actinomycetes</taxon>
        <taxon>Mycobacteriales</taxon>
        <taxon>Nocardiaceae</taxon>
        <taxon>Nocardia</taxon>
    </lineage>
</organism>
<proteinExistence type="predicted"/>
<feature type="signal peptide" evidence="1">
    <location>
        <begin position="1"/>
        <end position="32"/>
    </location>
</feature>
<dbReference type="RefSeq" id="WP_043663549.1">
    <property type="nucleotide sequence ID" value="NZ_BDCI01000004.1"/>
</dbReference>
<evidence type="ECO:0000313" key="2">
    <source>
        <dbReference type="EMBL" id="KIA66831.1"/>
    </source>
</evidence>
<dbReference type="Proteomes" id="UP000031364">
    <property type="component" value="Unassembled WGS sequence"/>
</dbReference>
<keyword evidence="3" id="KW-1185">Reference proteome</keyword>
<protein>
    <recommendedName>
        <fullName evidence="4">AttH domain-containing protein</fullName>
    </recommendedName>
</protein>
<evidence type="ECO:0008006" key="4">
    <source>
        <dbReference type="Google" id="ProtNLM"/>
    </source>
</evidence>
<name>A0ABR4ZN45_9NOCA</name>